<comment type="caution">
    <text evidence="2">The sequence shown here is derived from an EMBL/GenBank/DDBJ whole genome shotgun (WGS) entry which is preliminary data.</text>
</comment>
<keyword evidence="3" id="KW-1185">Reference proteome</keyword>
<dbReference type="Proteomes" id="UP001321473">
    <property type="component" value="Unassembled WGS sequence"/>
</dbReference>
<feature type="compositionally biased region" description="Pro residues" evidence="1">
    <location>
        <begin position="9"/>
        <end position="34"/>
    </location>
</feature>
<dbReference type="AlphaFoldDB" id="A0AAQ4FFH3"/>
<accession>A0AAQ4FFH3</accession>
<sequence length="108" mass="10817">MSLQGAAAAPPPVPPPPPPAAAPSPPLPPPPPAPLATAALSSVQLAAMSEVVLLRFHTGDSSSVDRVLLGELLGEELSSVVGHDLQPQSIGSGHKTCAHHTFAAHVPP</sequence>
<feature type="region of interest" description="Disordered" evidence="1">
    <location>
        <begin position="1"/>
        <end position="35"/>
    </location>
</feature>
<gene>
    <name evidence="2" type="ORF">V5799_008082</name>
</gene>
<name>A0AAQ4FFH3_AMBAM</name>
<proteinExistence type="predicted"/>
<evidence type="ECO:0000256" key="1">
    <source>
        <dbReference type="SAM" id="MobiDB-lite"/>
    </source>
</evidence>
<dbReference type="EMBL" id="JARKHS020003444">
    <property type="protein sequence ID" value="KAK8785553.1"/>
    <property type="molecule type" value="Genomic_DNA"/>
</dbReference>
<evidence type="ECO:0000313" key="3">
    <source>
        <dbReference type="Proteomes" id="UP001321473"/>
    </source>
</evidence>
<protein>
    <submittedName>
        <fullName evidence="2">Uncharacterized protein</fullName>
    </submittedName>
</protein>
<organism evidence="2 3">
    <name type="scientific">Amblyomma americanum</name>
    <name type="common">Lone star tick</name>
    <dbReference type="NCBI Taxonomy" id="6943"/>
    <lineage>
        <taxon>Eukaryota</taxon>
        <taxon>Metazoa</taxon>
        <taxon>Ecdysozoa</taxon>
        <taxon>Arthropoda</taxon>
        <taxon>Chelicerata</taxon>
        <taxon>Arachnida</taxon>
        <taxon>Acari</taxon>
        <taxon>Parasitiformes</taxon>
        <taxon>Ixodida</taxon>
        <taxon>Ixodoidea</taxon>
        <taxon>Ixodidae</taxon>
        <taxon>Amblyomminae</taxon>
        <taxon>Amblyomma</taxon>
    </lineage>
</organism>
<evidence type="ECO:0000313" key="2">
    <source>
        <dbReference type="EMBL" id="KAK8785553.1"/>
    </source>
</evidence>
<reference evidence="2 3" key="1">
    <citation type="journal article" date="2023" name="Arcadia Sci">
        <title>De novo assembly of a long-read Amblyomma americanum tick genome.</title>
        <authorList>
            <person name="Chou S."/>
            <person name="Poskanzer K.E."/>
            <person name="Rollins M."/>
            <person name="Thuy-Boun P.S."/>
        </authorList>
    </citation>
    <scope>NUCLEOTIDE SEQUENCE [LARGE SCALE GENOMIC DNA]</scope>
    <source>
        <strain evidence="2">F_SG_1</strain>
        <tissue evidence="2">Salivary glands</tissue>
    </source>
</reference>